<dbReference type="RefSeq" id="WP_210510272.1">
    <property type="nucleotide sequence ID" value="NZ_JAFIDN010000002.1"/>
</dbReference>
<dbReference type="CDD" id="cd07361">
    <property type="entry name" value="MEMO_like"/>
    <property type="match status" value="1"/>
</dbReference>
<protein>
    <submittedName>
        <fullName evidence="2">AmmeMemoRadiSam system protein B</fullName>
    </submittedName>
</protein>
<evidence type="ECO:0000256" key="1">
    <source>
        <dbReference type="ARBA" id="ARBA00006315"/>
    </source>
</evidence>
<dbReference type="AlphaFoldDB" id="A0A8J7UUK9"/>
<keyword evidence="3" id="KW-1185">Reference proteome</keyword>
<dbReference type="Proteomes" id="UP000673975">
    <property type="component" value="Unassembled WGS sequence"/>
</dbReference>
<proteinExistence type="inferred from homology"/>
<dbReference type="Pfam" id="PF01875">
    <property type="entry name" value="Memo"/>
    <property type="match status" value="1"/>
</dbReference>
<gene>
    <name evidence="2" type="primary">amrB</name>
    <name evidence="2" type="ORF">NATSA_02935</name>
</gene>
<evidence type="ECO:0000313" key="2">
    <source>
        <dbReference type="EMBL" id="MBP3191612.1"/>
    </source>
</evidence>
<name>A0A8J7UUK9_9BACT</name>
<comment type="caution">
    <text evidence="2">The sequence shown here is derived from an EMBL/GenBank/DDBJ whole genome shotgun (WGS) entry which is preliminary data.</text>
</comment>
<reference evidence="2" key="1">
    <citation type="submission" date="2021-02" db="EMBL/GenBank/DDBJ databases">
        <title>Natronogracilivirga saccharolytica gen. nov. sp. nov. a new anaerobic, haloalkiliphilic carbohydrate-fermenting bacterium from soda lake and proposing of Cyclonatronumiaceae fam. nov. in the phylum Balneolaeota.</title>
        <authorList>
            <person name="Zhilina T.N."/>
            <person name="Sorokin D.Y."/>
            <person name="Zavarzina D.G."/>
            <person name="Toshchakov S.V."/>
            <person name="Kublanov I.V."/>
        </authorList>
    </citation>
    <scope>NUCLEOTIDE SEQUENCE</scope>
    <source>
        <strain evidence="2">Z-1702</strain>
    </source>
</reference>
<comment type="similarity">
    <text evidence="1">Belongs to the MEMO1 family.</text>
</comment>
<sequence>MDNQNLDSRQKELLVSRTDMNLPPIRSDVEMIPVTHENNELIYFHDPQGYMVNPFVLDRQIAALLPLLNGNYSIDEILTELKRYGSDVDKDQLLAFIRQLDEARLLLSPWFRFYKTETEKKFEQADVRPAVCTGNSYPAGEEELKDFLKNAFEKFSKTELQRGGNGEDTGSNENRIKALFAPHIDPRVGMMSYVPAFEPLKEISPRRIVMLATSHYAGMHYPLYDGKPFIATRKAFETPLGRVDADNEAMDILEKHSEATGCSFSDRAHRNEHSIELHLIFLQYLWSHSFEIVPLLVDSFEELYYKPDGDTGKKVDNMAALLAEQFDDDDTLFLISGDLSHIGKKFGDSEPASGLFDKVRQFDRHFLDHACNAEKEKLLRLVGEDYDPYRICGFPPLYTALSSLQGIKGEKTSYELWDERERDSAVTFGSVLYR</sequence>
<evidence type="ECO:0000313" key="3">
    <source>
        <dbReference type="Proteomes" id="UP000673975"/>
    </source>
</evidence>
<dbReference type="PANTHER" id="PTHR11060:SF0">
    <property type="entry name" value="PROTEIN MEMO1"/>
    <property type="match status" value="1"/>
</dbReference>
<dbReference type="Gene3D" id="3.40.830.10">
    <property type="entry name" value="LigB-like"/>
    <property type="match status" value="1"/>
</dbReference>
<dbReference type="SUPFAM" id="SSF53213">
    <property type="entry name" value="LigB-like"/>
    <property type="match status" value="1"/>
</dbReference>
<dbReference type="InterPro" id="IPR002737">
    <property type="entry name" value="MEMO1_fam"/>
</dbReference>
<organism evidence="2 3">
    <name type="scientific">Natronogracilivirga saccharolytica</name>
    <dbReference type="NCBI Taxonomy" id="2812953"/>
    <lineage>
        <taxon>Bacteria</taxon>
        <taxon>Pseudomonadati</taxon>
        <taxon>Balneolota</taxon>
        <taxon>Balneolia</taxon>
        <taxon>Balneolales</taxon>
        <taxon>Cyclonatronaceae</taxon>
        <taxon>Natronogracilivirga</taxon>
    </lineage>
</organism>
<dbReference type="EMBL" id="JAFIDN010000002">
    <property type="protein sequence ID" value="MBP3191612.1"/>
    <property type="molecule type" value="Genomic_DNA"/>
</dbReference>
<dbReference type="PANTHER" id="PTHR11060">
    <property type="entry name" value="PROTEIN MEMO1"/>
    <property type="match status" value="1"/>
</dbReference>
<dbReference type="NCBIfam" id="TIGR04336">
    <property type="entry name" value="AmmeMemoSam_B"/>
    <property type="match status" value="1"/>
</dbReference>
<accession>A0A8J7UUK9</accession>